<evidence type="ECO:0000256" key="2">
    <source>
        <dbReference type="ARBA" id="ARBA00022803"/>
    </source>
</evidence>
<feature type="non-terminal residue" evidence="4">
    <location>
        <position position="1"/>
    </location>
</feature>
<dbReference type="EMBL" id="CAJOBJ010259821">
    <property type="protein sequence ID" value="CAF5110148.1"/>
    <property type="molecule type" value="Genomic_DNA"/>
</dbReference>
<sequence>IIKEKACFLRDEIWKAASCSGLLGAAHILARLSSMGDKENALLCYQKVSAIKETLMSPNHPSSLPIYTNIASIHLSTEQKSDAVKYFEKSLQIQETLPSPDYLLTHVLPLQHAERCVSEARSALGSDHQTVKATQDYIESIRRVAT</sequence>
<dbReference type="Gene3D" id="1.25.40.10">
    <property type="entry name" value="Tetratricopeptide repeat domain"/>
    <property type="match status" value="1"/>
</dbReference>
<organism evidence="4 5">
    <name type="scientific">Rotaria magnacalcarata</name>
    <dbReference type="NCBI Taxonomy" id="392030"/>
    <lineage>
        <taxon>Eukaryota</taxon>
        <taxon>Metazoa</taxon>
        <taxon>Spiralia</taxon>
        <taxon>Gnathifera</taxon>
        <taxon>Rotifera</taxon>
        <taxon>Eurotatoria</taxon>
        <taxon>Bdelloidea</taxon>
        <taxon>Philodinida</taxon>
        <taxon>Philodinidae</taxon>
        <taxon>Rotaria</taxon>
    </lineage>
</organism>
<dbReference type="SUPFAM" id="SSF48452">
    <property type="entry name" value="TPR-like"/>
    <property type="match status" value="1"/>
</dbReference>
<dbReference type="InterPro" id="IPR019734">
    <property type="entry name" value="TPR_rpt"/>
</dbReference>
<name>A0A8S3FAK6_9BILA</name>
<keyword evidence="2 3" id="KW-0802">TPR repeat</keyword>
<evidence type="ECO:0000256" key="3">
    <source>
        <dbReference type="PROSITE-ProRule" id="PRU00339"/>
    </source>
</evidence>
<evidence type="ECO:0000313" key="4">
    <source>
        <dbReference type="EMBL" id="CAF5110148.1"/>
    </source>
</evidence>
<evidence type="ECO:0000313" key="5">
    <source>
        <dbReference type="Proteomes" id="UP000681720"/>
    </source>
</evidence>
<dbReference type="PROSITE" id="PS50005">
    <property type="entry name" value="TPR"/>
    <property type="match status" value="1"/>
</dbReference>
<comment type="caution">
    <text evidence="4">The sequence shown here is derived from an EMBL/GenBank/DDBJ whole genome shotgun (WGS) entry which is preliminary data.</text>
</comment>
<dbReference type="Pfam" id="PF13424">
    <property type="entry name" value="TPR_12"/>
    <property type="match status" value="1"/>
</dbReference>
<protein>
    <submittedName>
        <fullName evidence="4">Uncharacterized protein</fullName>
    </submittedName>
</protein>
<accession>A0A8S3FAK6</accession>
<gene>
    <name evidence="4" type="ORF">GIL414_LOCUS63131</name>
</gene>
<dbReference type="Proteomes" id="UP000681720">
    <property type="component" value="Unassembled WGS sequence"/>
</dbReference>
<reference evidence="4" key="1">
    <citation type="submission" date="2021-02" db="EMBL/GenBank/DDBJ databases">
        <authorList>
            <person name="Nowell W R."/>
        </authorList>
    </citation>
    <scope>NUCLEOTIDE SEQUENCE</scope>
</reference>
<keyword evidence="1" id="KW-0677">Repeat</keyword>
<evidence type="ECO:0000256" key="1">
    <source>
        <dbReference type="ARBA" id="ARBA00022737"/>
    </source>
</evidence>
<dbReference type="PANTHER" id="PTHR45641:SF19">
    <property type="entry name" value="NEPHROCYSTIN-3"/>
    <property type="match status" value="1"/>
</dbReference>
<feature type="repeat" description="TPR" evidence="3">
    <location>
        <begin position="64"/>
        <end position="97"/>
    </location>
</feature>
<dbReference type="InterPro" id="IPR011990">
    <property type="entry name" value="TPR-like_helical_dom_sf"/>
</dbReference>
<dbReference type="AlphaFoldDB" id="A0A8S3FAK6"/>
<proteinExistence type="predicted"/>
<dbReference type="PANTHER" id="PTHR45641">
    <property type="entry name" value="TETRATRICOPEPTIDE REPEAT PROTEIN (AFU_ORTHOLOGUE AFUA_6G03870)"/>
    <property type="match status" value="1"/>
</dbReference>